<dbReference type="Proteomes" id="UP000735302">
    <property type="component" value="Unassembled WGS sequence"/>
</dbReference>
<evidence type="ECO:0000313" key="1">
    <source>
        <dbReference type="EMBL" id="GFO05329.1"/>
    </source>
</evidence>
<name>A0AAV4ACG3_9GAST</name>
<reference evidence="1 2" key="1">
    <citation type="journal article" date="2021" name="Elife">
        <title>Chloroplast acquisition without the gene transfer in kleptoplastic sea slugs, Plakobranchus ocellatus.</title>
        <authorList>
            <person name="Maeda T."/>
            <person name="Takahashi S."/>
            <person name="Yoshida T."/>
            <person name="Shimamura S."/>
            <person name="Takaki Y."/>
            <person name="Nagai Y."/>
            <person name="Toyoda A."/>
            <person name="Suzuki Y."/>
            <person name="Arimoto A."/>
            <person name="Ishii H."/>
            <person name="Satoh N."/>
            <person name="Nishiyama T."/>
            <person name="Hasebe M."/>
            <person name="Maruyama T."/>
            <person name="Minagawa J."/>
            <person name="Obokata J."/>
            <person name="Shigenobu S."/>
        </authorList>
    </citation>
    <scope>NUCLEOTIDE SEQUENCE [LARGE SCALE GENOMIC DNA]</scope>
</reference>
<proteinExistence type="predicted"/>
<comment type="caution">
    <text evidence="1">The sequence shown here is derived from an EMBL/GenBank/DDBJ whole genome shotgun (WGS) entry which is preliminary data.</text>
</comment>
<gene>
    <name evidence="1" type="ORF">PoB_003183400</name>
</gene>
<protein>
    <submittedName>
        <fullName evidence="1">Uncharacterized protein</fullName>
    </submittedName>
</protein>
<organism evidence="1 2">
    <name type="scientific">Plakobranchus ocellatus</name>
    <dbReference type="NCBI Taxonomy" id="259542"/>
    <lineage>
        <taxon>Eukaryota</taxon>
        <taxon>Metazoa</taxon>
        <taxon>Spiralia</taxon>
        <taxon>Lophotrochozoa</taxon>
        <taxon>Mollusca</taxon>
        <taxon>Gastropoda</taxon>
        <taxon>Heterobranchia</taxon>
        <taxon>Euthyneura</taxon>
        <taxon>Panpulmonata</taxon>
        <taxon>Sacoglossa</taxon>
        <taxon>Placobranchoidea</taxon>
        <taxon>Plakobranchidae</taxon>
        <taxon>Plakobranchus</taxon>
    </lineage>
</organism>
<dbReference type="EMBL" id="BLXT01003748">
    <property type="protein sequence ID" value="GFO05329.1"/>
    <property type="molecule type" value="Genomic_DNA"/>
</dbReference>
<dbReference type="AlphaFoldDB" id="A0AAV4ACG3"/>
<evidence type="ECO:0000313" key="2">
    <source>
        <dbReference type="Proteomes" id="UP000735302"/>
    </source>
</evidence>
<keyword evidence="2" id="KW-1185">Reference proteome</keyword>
<sequence length="76" mass="8133">MFTVSSSLDCDPTEGPCSRTFLSTGALVHSQCRIQAVLYVGDIRPAGPRSGAGNESITKFLRRFPSEMLNPTSAAQ</sequence>
<accession>A0AAV4ACG3</accession>